<dbReference type="Pfam" id="PF05175">
    <property type="entry name" value="MTS"/>
    <property type="match status" value="1"/>
</dbReference>
<evidence type="ECO:0000313" key="4">
    <source>
        <dbReference type="EMBL" id="EAR50352.1"/>
    </source>
</evidence>
<keyword evidence="5" id="KW-1185">Reference proteome</keyword>
<dbReference type="InterPro" id="IPR007848">
    <property type="entry name" value="Small_mtfrase_dom"/>
</dbReference>
<protein>
    <submittedName>
        <fullName evidence="4">N-6 Adenine-specific DNA methylase</fullName>
    </submittedName>
</protein>
<dbReference type="AlphaFoldDB" id="Q2CCG6"/>
<evidence type="ECO:0000259" key="3">
    <source>
        <dbReference type="Pfam" id="PF05175"/>
    </source>
</evidence>
<name>Q2CCG6_OCEGH</name>
<evidence type="ECO:0000313" key="5">
    <source>
        <dbReference type="Proteomes" id="UP000003635"/>
    </source>
</evidence>
<proteinExistence type="predicted"/>
<dbReference type="HOGENOM" id="CLU_061983_1_1_5"/>
<feature type="domain" description="Methyltransferase small" evidence="3">
    <location>
        <begin position="36"/>
        <end position="127"/>
    </location>
</feature>
<organism evidence="4 5">
    <name type="scientific">Oceanicola granulosus (strain ATCC BAA-861 / DSM 15982 / KCTC 12143 / HTCC2516)</name>
    <dbReference type="NCBI Taxonomy" id="314256"/>
    <lineage>
        <taxon>Bacteria</taxon>
        <taxon>Pseudomonadati</taxon>
        <taxon>Pseudomonadota</taxon>
        <taxon>Alphaproteobacteria</taxon>
        <taxon>Rhodobacterales</taxon>
        <taxon>Roseobacteraceae</taxon>
        <taxon>Oceanicola</taxon>
    </lineage>
</organism>
<accession>Q2CCG6</accession>
<dbReference type="RefSeq" id="WP_007256875.1">
    <property type="nucleotide sequence ID" value="NZ_CH724109.1"/>
</dbReference>
<sequence length="255" mass="26964">MTSTSASDTTRDAFLGGRLTVAQPKVGYRAGIDPVLLAAAVPARAGETALELGCGVGVAALCLARRAPGVRVTGVELQPAYAALARANADANDLPLEVVEADLRALPPGVRSRSFDHVLMNPPYFAPGAGTGSADPGRDTALRGETAMADWLDVAIRRLAPRGRLTLIQRIERLPEILSGCDGRVGSLVVAPLAARRGRAPHLFLLQARKGGRTPFRLTDPIRLHAAPRHERDGDDYLPEISAIVRDAAGLNLLR</sequence>
<dbReference type="PANTHER" id="PTHR47739:SF1">
    <property type="entry name" value="TRNA1(VAL) (ADENINE(37)-N6)-METHYLTRANSFERASE"/>
    <property type="match status" value="1"/>
</dbReference>
<evidence type="ECO:0000256" key="2">
    <source>
        <dbReference type="ARBA" id="ARBA00022691"/>
    </source>
</evidence>
<dbReference type="Proteomes" id="UP000003635">
    <property type="component" value="Unassembled WGS sequence"/>
</dbReference>
<dbReference type="InterPro" id="IPR050210">
    <property type="entry name" value="tRNA_Adenine-N(6)_MTase"/>
</dbReference>
<reference evidence="4 5" key="1">
    <citation type="journal article" date="2010" name="J. Bacteriol.">
        <title>Genome sequences of Oceanicola granulosus HTCC2516(T) and Oceanicola batsensis HTCC2597(TDelta).</title>
        <authorList>
            <person name="Thrash J.C."/>
            <person name="Cho J.C."/>
            <person name="Vergin K.L."/>
            <person name="Giovannoni S.J."/>
        </authorList>
    </citation>
    <scope>NUCLEOTIDE SEQUENCE [LARGE SCALE GENOMIC DNA]</scope>
    <source>
        <strain evidence="5">ATCC BAA-861 / DSM 15982 / KCTC 12143 / HTCC2516</strain>
    </source>
</reference>
<comment type="caution">
    <text evidence="4">The sequence shown here is derived from an EMBL/GenBank/DDBJ whole genome shotgun (WGS) entry which is preliminary data.</text>
</comment>
<dbReference type="EMBL" id="AAOT01000030">
    <property type="protein sequence ID" value="EAR50352.1"/>
    <property type="molecule type" value="Genomic_DNA"/>
</dbReference>
<dbReference type="InterPro" id="IPR029063">
    <property type="entry name" value="SAM-dependent_MTases_sf"/>
</dbReference>
<keyword evidence="1 4" id="KW-0808">Transferase</keyword>
<dbReference type="CDD" id="cd02440">
    <property type="entry name" value="AdoMet_MTases"/>
    <property type="match status" value="1"/>
</dbReference>
<evidence type="ECO:0000256" key="1">
    <source>
        <dbReference type="ARBA" id="ARBA00022603"/>
    </source>
</evidence>
<dbReference type="STRING" id="314256.OG2516_16586"/>
<dbReference type="SUPFAM" id="SSF53335">
    <property type="entry name" value="S-adenosyl-L-methionine-dependent methyltransferases"/>
    <property type="match status" value="1"/>
</dbReference>
<dbReference type="GO" id="GO:0032259">
    <property type="term" value="P:methylation"/>
    <property type="evidence" value="ECO:0007669"/>
    <property type="project" value="UniProtKB-KW"/>
</dbReference>
<dbReference type="Gene3D" id="3.40.50.150">
    <property type="entry name" value="Vaccinia Virus protein VP39"/>
    <property type="match status" value="1"/>
</dbReference>
<dbReference type="PANTHER" id="PTHR47739">
    <property type="entry name" value="TRNA1(VAL) (ADENINE(37)-N6)-METHYLTRANSFERASE"/>
    <property type="match status" value="1"/>
</dbReference>
<dbReference type="eggNOG" id="COG4123">
    <property type="taxonomic scope" value="Bacteria"/>
</dbReference>
<dbReference type="OrthoDB" id="5489421at2"/>
<gene>
    <name evidence="4" type="ORF">OG2516_16586</name>
</gene>
<keyword evidence="1 4" id="KW-0489">Methyltransferase</keyword>
<keyword evidence="2" id="KW-0949">S-adenosyl-L-methionine</keyword>
<dbReference type="GO" id="GO:0008168">
    <property type="term" value="F:methyltransferase activity"/>
    <property type="evidence" value="ECO:0007669"/>
    <property type="project" value="UniProtKB-KW"/>
</dbReference>